<name>A0A8J3AUI9_9BURK</name>
<sequence length="91" mass="9860">MFGESLEALLQQKRVRLGLAVICIFFAVIGAQQLLSGANENDWLRGGGNLLAWGGFAVRNLTKAYGREQKGLNIPINVGIVMIIAGWFVGK</sequence>
<dbReference type="RefSeq" id="WP_188380813.1">
    <property type="nucleotide sequence ID" value="NZ_BMDI01000001.1"/>
</dbReference>
<comment type="caution">
    <text evidence="2">The sequence shown here is derived from an EMBL/GenBank/DDBJ whole genome shotgun (WGS) entry which is preliminary data.</text>
</comment>
<dbReference type="Proteomes" id="UP000642180">
    <property type="component" value="Unassembled WGS sequence"/>
</dbReference>
<keyword evidence="1" id="KW-1133">Transmembrane helix</keyword>
<accession>A0A8J3AUI9</accession>
<evidence type="ECO:0000256" key="1">
    <source>
        <dbReference type="SAM" id="Phobius"/>
    </source>
</evidence>
<evidence type="ECO:0000313" key="2">
    <source>
        <dbReference type="EMBL" id="GGI19042.1"/>
    </source>
</evidence>
<reference evidence="3" key="1">
    <citation type="journal article" date="2019" name="Int. J. Syst. Evol. Microbiol.">
        <title>The Global Catalogue of Microorganisms (GCM) 10K type strain sequencing project: providing services to taxonomists for standard genome sequencing and annotation.</title>
        <authorList>
            <consortium name="The Broad Institute Genomics Platform"/>
            <consortium name="The Broad Institute Genome Sequencing Center for Infectious Disease"/>
            <person name="Wu L."/>
            <person name="Ma J."/>
        </authorList>
    </citation>
    <scope>NUCLEOTIDE SEQUENCE [LARGE SCALE GENOMIC DNA]</scope>
    <source>
        <strain evidence="3">CCM 2767</strain>
    </source>
</reference>
<proteinExistence type="predicted"/>
<dbReference type="EMBL" id="BMDI01000001">
    <property type="protein sequence ID" value="GGI19042.1"/>
    <property type="molecule type" value="Genomic_DNA"/>
</dbReference>
<protein>
    <submittedName>
        <fullName evidence="2">Uncharacterized protein</fullName>
    </submittedName>
</protein>
<dbReference type="AlphaFoldDB" id="A0A8J3AUI9"/>
<keyword evidence="1" id="KW-0472">Membrane</keyword>
<organism evidence="2 3">
    <name type="scientific">Oxalicibacterium faecigallinarum</name>
    <dbReference type="NCBI Taxonomy" id="573741"/>
    <lineage>
        <taxon>Bacteria</taxon>
        <taxon>Pseudomonadati</taxon>
        <taxon>Pseudomonadota</taxon>
        <taxon>Betaproteobacteria</taxon>
        <taxon>Burkholderiales</taxon>
        <taxon>Oxalobacteraceae</taxon>
        <taxon>Oxalicibacterium</taxon>
    </lineage>
</organism>
<keyword evidence="1" id="KW-0812">Transmembrane</keyword>
<keyword evidence="3" id="KW-1185">Reference proteome</keyword>
<feature type="transmembrane region" description="Helical" evidence="1">
    <location>
        <begin position="15"/>
        <end position="35"/>
    </location>
</feature>
<feature type="transmembrane region" description="Helical" evidence="1">
    <location>
        <begin position="72"/>
        <end position="90"/>
    </location>
</feature>
<gene>
    <name evidence="2" type="ORF">GCM10008066_17100</name>
</gene>
<evidence type="ECO:0000313" key="3">
    <source>
        <dbReference type="Proteomes" id="UP000642180"/>
    </source>
</evidence>